<reference evidence="2" key="1">
    <citation type="submission" date="2022-08" db="EMBL/GenBank/DDBJ databases">
        <authorList>
            <consortium name="DOE Joint Genome Institute"/>
            <person name="Min B."/>
            <person name="Riley R."/>
            <person name="Sierra-Patev S."/>
            <person name="Naranjo-Ortiz M."/>
            <person name="Looney B."/>
            <person name="Konkel Z."/>
            <person name="Slot J.C."/>
            <person name="Sakamoto Y."/>
            <person name="Steenwyk J.L."/>
            <person name="Rokas A."/>
            <person name="Carro J."/>
            <person name="Camarero S."/>
            <person name="Ferreira P."/>
            <person name="Molpeceres G."/>
            <person name="Ruiz-Duenas F.J."/>
            <person name="Serrano A."/>
            <person name="Henrissat B."/>
            <person name="Drula E."/>
            <person name="Hughes K.W."/>
            <person name="Mata J.L."/>
            <person name="Ishikawa N.K."/>
            <person name="Vargas-Isla R."/>
            <person name="Ushijima S."/>
            <person name="Smith C.A."/>
            <person name="Ahrendt S."/>
            <person name="Andreopoulos W."/>
            <person name="He G."/>
            <person name="Labutti K."/>
            <person name="Lipzen A."/>
            <person name="Ng V."/>
            <person name="Sandor L."/>
            <person name="Barry K."/>
            <person name="Martinez A.T."/>
            <person name="Xiao Y."/>
            <person name="Gibbons J.G."/>
            <person name="Terashima K."/>
            <person name="Hibbett D.S."/>
            <person name="Grigoriev I.V."/>
        </authorList>
    </citation>
    <scope>NUCLEOTIDE SEQUENCE</scope>
    <source>
        <strain evidence="2">TFB9207</strain>
    </source>
</reference>
<dbReference type="Proteomes" id="UP001163846">
    <property type="component" value="Unassembled WGS sequence"/>
</dbReference>
<sequence length="261" mass="29000">MQLFLHTKSKLTLLVCLLLFVANAVPAPTTWIPTPPPPVHVEEGKSAISSKPIIARPLPLLDTDKAMPKAFVAAELVVYATKEVLHSESFDNSLILAAKTLLKPAIPTIIGLLDKTHSGLDYTITDDPQVSVTEFGTLLVERPPPEEFYQLGLKLEGRDNTGKIWEMESVDETYVLTISKKCVVPVGLQRRMKSTKPEVWQFKPQLLSGELRQFKSKEPLTRFKNGMQLDLQAAGTAEKPPTTAKQKFGWLDTLKNNVFPT</sequence>
<evidence type="ECO:0000313" key="2">
    <source>
        <dbReference type="EMBL" id="KAJ3834499.1"/>
    </source>
</evidence>
<evidence type="ECO:0000256" key="1">
    <source>
        <dbReference type="SAM" id="SignalP"/>
    </source>
</evidence>
<keyword evidence="1" id="KW-0732">Signal</keyword>
<dbReference type="EMBL" id="MU806524">
    <property type="protein sequence ID" value="KAJ3834499.1"/>
    <property type="molecule type" value="Genomic_DNA"/>
</dbReference>
<accession>A0AA38P1D4</accession>
<proteinExistence type="predicted"/>
<gene>
    <name evidence="2" type="ORF">F5878DRAFT_355072</name>
</gene>
<organism evidence="2 3">
    <name type="scientific">Lentinula raphanica</name>
    <dbReference type="NCBI Taxonomy" id="153919"/>
    <lineage>
        <taxon>Eukaryota</taxon>
        <taxon>Fungi</taxon>
        <taxon>Dikarya</taxon>
        <taxon>Basidiomycota</taxon>
        <taxon>Agaricomycotina</taxon>
        <taxon>Agaricomycetes</taxon>
        <taxon>Agaricomycetidae</taxon>
        <taxon>Agaricales</taxon>
        <taxon>Marasmiineae</taxon>
        <taxon>Omphalotaceae</taxon>
        <taxon>Lentinula</taxon>
    </lineage>
</organism>
<keyword evidence="3" id="KW-1185">Reference proteome</keyword>
<feature type="signal peptide" evidence="1">
    <location>
        <begin position="1"/>
        <end position="26"/>
    </location>
</feature>
<evidence type="ECO:0000313" key="3">
    <source>
        <dbReference type="Proteomes" id="UP001163846"/>
    </source>
</evidence>
<dbReference type="AlphaFoldDB" id="A0AA38P1D4"/>
<name>A0AA38P1D4_9AGAR</name>
<protein>
    <submittedName>
        <fullName evidence="2">Uncharacterized protein</fullName>
    </submittedName>
</protein>
<feature type="chain" id="PRO_5041236582" evidence="1">
    <location>
        <begin position="27"/>
        <end position="261"/>
    </location>
</feature>
<comment type="caution">
    <text evidence="2">The sequence shown here is derived from an EMBL/GenBank/DDBJ whole genome shotgun (WGS) entry which is preliminary data.</text>
</comment>